<dbReference type="InterPro" id="IPR018274">
    <property type="entry name" value="PEP_util_AS"/>
</dbReference>
<feature type="coiled-coil region" evidence="21">
    <location>
        <begin position="27"/>
        <end position="61"/>
    </location>
</feature>
<dbReference type="SUPFAM" id="SSF47831">
    <property type="entry name" value="Enzyme I of the PEP:sugar phosphotransferase system HPr-binding (sub)domain"/>
    <property type="match status" value="1"/>
</dbReference>
<keyword evidence="13 17" id="KW-0479">Metal-binding</keyword>
<feature type="active site" description="Tele-phosphohistidine intermediate" evidence="18">
    <location>
        <position position="190"/>
    </location>
</feature>
<evidence type="ECO:0000256" key="5">
    <source>
        <dbReference type="ARBA" id="ARBA00007837"/>
    </source>
</evidence>
<evidence type="ECO:0000256" key="10">
    <source>
        <dbReference type="ARBA" id="ARBA00022597"/>
    </source>
</evidence>
<dbReference type="GO" id="GO:0009401">
    <property type="term" value="P:phosphoenolpyruvate-dependent sugar phosphotransferase system"/>
    <property type="evidence" value="ECO:0007669"/>
    <property type="project" value="UniProtKB-KW"/>
</dbReference>
<accession>A0A9E8S166</accession>
<keyword evidence="26" id="KW-1185">Reference proteome</keyword>
<dbReference type="RefSeq" id="WP_275421367.1">
    <property type="nucleotide sequence ID" value="NZ_CP106877.1"/>
</dbReference>
<comment type="catalytic activity">
    <reaction evidence="1 17">
        <text>L-histidyl-[protein] + phosphoenolpyruvate = N(pros)-phospho-L-histidyl-[protein] + pyruvate</text>
        <dbReference type="Rhea" id="RHEA:23880"/>
        <dbReference type="Rhea" id="RHEA-COMP:9745"/>
        <dbReference type="Rhea" id="RHEA-COMP:9746"/>
        <dbReference type="ChEBI" id="CHEBI:15361"/>
        <dbReference type="ChEBI" id="CHEBI:29979"/>
        <dbReference type="ChEBI" id="CHEBI:58702"/>
        <dbReference type="ChEBI" id="CHEBI:64837"/>
        <dbReference type="EC" id="2.7.3.9"/>
    </reaction>
</comment>
<feature type="domain" description="Phosphotransferase system enzyme I N-terminal" evidence="24">
    <location>
        <begin position="6"/>
        <end position="127"/>
    </location>
</feature>
<dbReference type="EC" id="2.7.3.9" evidence="6 17"/>
<sequence length="571" mass="63830">MATMIKGIAASSGISIAKAYRLVEPDLSFEKKTIENESEEIKRLHRALDEAKSQLQTIREHAEKNLGSDKAAIFDAHLLVLNDPELIQPIEEKIKTEKVNAEFALKETTDMFISIFEQMDNEYMRERAADIRDVRKRILAGLLNVTIPNPSTISEEVIVVAEDLTPSDTAQLNRTFVKGFTTDIGGRTSHSAIMARSLEIPAVVGTKTATKDIQNGDLLILDGLTGEVHINPSEELLETYRKKQQEYEAQLAEWAKLVNEPSVTKDGKQVELVANIGTPKDVEGALKNGAEGVGLFRTEFLYMDRDELPSEEFQFEAYKTVLEKMEGRPVVVRTLDIGGDKKLSYLPLPEELNPFLGFRAIRLCLERTDILRTQLRALLRASTYGNLKIMFPMIATLDEFRQAKAIFLEEKEKLAKEGIPTSDSIELGIMVEIPSTAVLADQFAKEVDFFSIGTNDLIQYTMAADRMNEQVSYLYQPYNPSILRLVKMVIDASHKEGKWTGMCGEMAGDETAIPLLLGLGLDEFSMSATSILKARSLISKLSQEEMNELAEKALNMRTVDEVIELVKKAVN</sequence>
<evidence type="ECO:0000256" key="13">
    <source>
        <dbReference type="ARBA" id="ARBA00022723"/>
    </source>
</evidence>
<evidence type="ECO:0000256" key="19">
    <source>
        <dbReference type="PIRSR" id="PIRSR000732-2"/>
    </source>
</evidence>
<keyword evidence="8 17" id="KW-0813">Transport</keyword>
<feature type="domain" description="PEP-utilising enzyme C-terminal" evidence="23">
    <location>
        <begin position="252"/>
        <end position="541"/>
    </location>
</feature>
<dbReference type="SUPFAM" id="SSF51621">
    <property type="entry name" value="Phosphoenolpyruvate/pyruvate domain"/>
    <property type="match status" value="1"/>
</dbReference>
<dbReference type="GO" id="GO:0008965">
    <property type="term" value="F:phosphoenolpyruvate-protein phosphotransferase activity"/>
    <property type="evidence" value="ECO:0007669"/>
    <property type="project" value="UniProtKB-EC"/>
</dbReference>
<dbReference type="PANTHER" id="PTHR46244:SF3">
    <property type="entry name" value="PHOSPHOENOLPYRUVATE-PROTEIN PHOSPHOTRANSFERASE"/>
    <property type="match status" value="1"/>
</dbReference>
<dbReference type="Gene3D" id="3.50.30.10">
    <property type="entry name" value="Phosphohistidine domain"/>
    <property type="match status" value="1"/>
</dbReference>
<dbReference type="SUPFAM" id="SSF52009">
    <property type="entry name" value="Phosphohistidine domain"/>
    <property type="match status" value="1"/>
</dbReference>
<evidence type="ECO:0000256" key="7">
    <source>
        <dbReference type="ARBA" id="ARBA00016544"/>
    </source>
</evidence>
<comment type="function">
    <text evidence="3 17">General (non sugar-specific) component of the phosphoenolpyruvate-dependent sugar phosphotransferase system (sugar PTS). This major carbohydrate active-transport system catalyzes the phosphorylation of incoming sugar substrates concomitantly with their translocation across the cell membrane. Enzyme I transfers the phosphoryl group from phosphoenolpyruvate (PEP) to the phosphoryl carrier protein (HPr).</text>
</comment>
<dbReference type="FunFam" id="1.10.274.10:FF:000001">
    <property type="entry name" value="Phosphoenolpyruvate-protein phosphotransferase"/>
    <property type="match status" value="1"/>
</dbReference>
<organism evidence="25 26">
    <name type="scientific">Fervidibacillus halotolerans</name>
    <dbReference type="NCBI Taxonomy" id="2980027"/>
    <lineage>
        <taxon>Bacteria</taxon>
        <taxon>Bacillati</taxon>
        <taxon>Bacillota</taxon>
        <taxon>Bacilli</taxon>
        <taxon>Bacillales</taxon>
        <taxon>Bacillaceae</taxon>
        <taxon>Fervidibacillus</taxon>
    </lineage>
</organism>
<comment type="cofactor">
    <cofactor evidence="2 17 20">
        <name>Mg(2+)</name>
        <dbReference type="ChEBI" id="CHEBI:18420"/>
    </cofactor>
</comment>
<dbReference type="NCBIfam" id="TIGR01417">
    <property type="entry name" value="PTS_I_fam"/>
    <property type="match status" value="1"/>
</dbReference>
<evidence type="ECO:0000256" key="6">
    <source>
        <dbReference type="ARBA" id="ARBA00012232"/>
    </source>
</evidence>
<dbReference type="Gene3D" id="3.20.20.60">
    <property type="entry name" value="Phosphoenolpyruvate-binding domains"/>
    <property type="match status" value="1"/>
</dbReference>
<dbReference type="InterPro" id="IPR008279">
    <property type="entry name" value="PEP-util_enz_mobile_dom"/>
</dbReference>
<proteinExistence type="inferred from homology"/>
<dbReference type="PROSITE" id="PS00742">
    <property type="entry name" value="PEP_ENZYMES_2"/>
    <property type="match status" value="1"/>
</dbReference>
<dbReference type="GO" id="GO:0046872">
    <property type="term" value="F:metal ion binding"/>
    <property type="evidence" value="ECO:0007669"/>
    <property type="project" value="UniProtKB-KW"/>
</dbReference>
<feature type="binding site" evidence="20">
    <location>
        <position position="456"/>
    </location>
    <ligand>
        <name>Mg(2+)</name>
        <dbReference type="ChEBI" id="CHEBI:18420"/>
    </ligand>
</feature>
<feature type="domain" description="PEP-utilising enzyme mobile" evidence="22">
    <location>
        <begin position="154"/>
        <end position="226"/>
    </location>
</feature>
<feature type="active site" description="Proton donor" evidence="18">
    <location>
        <position position="503"/>
    </location>
</feature>
<dbReference type="InterPro" id="IPR024692">
    <property type="entry name" value="PTS_EI"/>
</dbReference>
<gene>
    <name evidence="25" type="primary">ptsP</name>
    <name evidence="25" type="ORF">OE105_03580</name>
</gene>
<evidence type="ECO:0000259" key="23">
    <source>
        <dbReference type="Pfam" id="PF02896"/>
    </source>
</evidence>
<evidence type="ECO:0000256" key="4">
    <source>
        <dbReference type="ARBA" id="ARBA00004496"/>
    </source>
</evidence>
<evidence type="ECO:0000256" key="20">
    <source>
        <dbReference type="PIRSR" id="PIRSR000732-3"/>
    </source>
</evidence>
<evidence type="ECO:0000259" key="22">
    <source>
        <dbReference type="Pfam" id="PF00391"/>
    </source>
</evidence>
<dbReference type="Pfam" id="PF02896">
    <property type="entry name" value="PEP-utilizers_C"/>
    <property type="match status" value="1"/>
</dbReference>
<evidence type="ECO:0000313" key="26">
    <source>
        <dbReference type="Proteomes" id="UP001164726"/>
    </source>
</evidence>
<dbReference type="InterPro" id="IPR040442">
    <property type="entry name" value="Pyrv_kinase-like_dom_sf"/>
</dbReference>
<dbReference type="PROSITE" id="PS00370">
    <property type="entry name" value="PEP_ENZYMES_PHOS_SITE"/>
    <property type="match status" value="1"/>
</dbReference>
<comment type="subcellular location">
    <subcellularLocation>
        <location evidence="4 17">Cytoplasm</location>
    </subcellularLocation>
</comment>
<evidence type="ECO:0000256" key="2">
    <source>
        <dbReference type="ARBA" id="ARBA00001946"/>
    </source>
</evidence>
<feature type="binding site" evidence="19">
    <location>
        <begin position="455"/>
        <end position="456"/>
    </location>
    <ligand>
        <name>phosphoenolpyruvate</name>
        <dbReference type="ChEBI" id="CHEBI:58702"/>
    </ligand>
</feature>
<dbReference type="InterPro" id="IPR006318">
    <property type="entry name" value="PTS_EI-like"/>
</dbReference>
<dbReference type="InterPro" id="IPR036618">
    <property type="entry name" value="PtsI_HPr-bd_sf"/>
</dbReference>
<dbReference type="InterPro" id="IPR008731">
    <property type="entry name" value="PTS_EIN"/>
</dbReference>
<dbReference type="PIRSF" id="PIRSF000732">
    <property type="entry name" value="PTS_enzyme_I"/>
    <property type="match status" value="1"/>
</dbReference>
<evidence type="ECO:0000256" key="9">
    <source>
        <dbReference type="ARBA" id="ARBA00022490"/>
    </source>
</evidence>
<dbReference type="AlphaFoldDB" id="A0A9E8S166"/>
<evidence type="ECO:0000256" key="21">
    <source>
        <dbReference type="SAM" id="Coils"/>
    </source>
</evidence>
<evidence type="ECO:0000256" key="8">
    <source>
        <dbReference type="ARBA" id="ARBA00022448"/>
    </source>
</evidence>
<feature type="binding site" evidence="19">
    <location>
        <position position="466"/>
    </location>
    <ligand>
        <name>phosphoenolpyruvate</name>
        <dbReference type="ChEBI" id="CHEBI:58702"/>
    </ligand>
</feature>
<dbReference type="InterPro" id="IPR036637">
    <property type="entry name" value="Phosphohistidine_dom_sf"/>
</dbReference>
<dbReference type="PRINTS" id="PR01736">
    <property type="entry name" value="PHPHTRNFRASE"/>
</dbReference>
<evidence type="ECO:0000256" key="18">
    <source>
        <dbReference type="PIRSR" id="PIRSR000732-1"/>
    </source>
</evidence>
<feature type="binding site" evidence="19">
    <location>
        <position position="297"/>
    </location>
    <ligand>
        <name>phosphoenolpyruvate</name>
        <dbReference type="ChEBI" id="CHEBI:58702"/>
    </ligand>
</feature>
<reference evidence="25" key="1">
    <citation type="submission" date="2022-09" db="EMBL/GenBank/DDBJ databases">
        <title>Complete Genomes of Fervidibacillus albus and Fervidibacillus halotolerans isolated from tidal flat sediments.</title>
        <authorList>
            <person name="Kwon K.K."/>
            <person name="Yang S.-H."/>
            <person name="Park M.J."/>
            <person name="Oh H.-M."/>
        </authorList>
    </citation>
    <scope>NUCLEOTIDE SEQUENCE</scope>
    <source>
        <strain evidence="25">MEBiC13594</strain>
    </source>
</reference>
<dbReference type="InterPro" id="IPR000121">
    <property type="entry name" value="PEP_util_C"/>
</dbReference>
<dbReference type="Pfam" id="PF05524">
    <property type="entry name" value="PEP-utilisers_N"/>
    <property type="match status" value="1"/>
</dbReference>
<evidence type="ECO:0000259" key="24">
    <source>
        <dbReference type="Pfam" id="PF05524"/>
    </source>
</evidence>
<evidence type="ECO:0000256" key="3">
    <source>
        <dbReference type="ARBA" id="ARBA00002728"/>
    </source>
</evidence>
<keyword evidence="15 17" id="KW-0460">Magnesium</keyword>
<evidence type="ECO:0000256" key="11">
    <source>
        <dbReference type="ARBA" id="ARBA00022679"/>
    </source>
</evidence>
<dbReference type="Pfam" id="PF00391">
    <property type="entry name" value="PEP-utilizers"/>
    <property type="match status" value="1"/>
</dbReference>
<feature type="binding site" evidence="20">
    <location>
        <position position="432"/>
    </location>
    <ligand>
        <name>Mg(2+)</name>
        <dbReference type="ChEBI" id="CHEBI:18420"/>
    </ligand>
</feature>
<evidence type="ECO:0000256" key="17">
    <source>
        <dbReference type="PIRNR" id="PIRNR000732"/>
    </source>
</evidence>
<evidence type="ECO:0000256" key="15">
    <source>
        <dbReference type="ARBA" id="ARBA00022842"/>
    </source>
</evidence>
<dbReference type="Gene3D" id="1.10.274.10">
    <property type="entry name" value="PtsI, HPr-binding domain"/>
    <property type="match status" value="1"/>
</dbReference>
<keyword evidence="9 17" id="KW-0963">Cytoplasm</keyword>
<evidence type="ECO:0000256" key="1">
    <source>
        <dbReference type="ARBA" id="ARBA00000683"/>
    </source>
</evidence>
<evidence type="ECO:0000256" key="14">
    <source>
        <dbReference type="ARBA" id="ARBA00022777"/>
    </source>
</evidence>
<comment type="similarity">
    <text evidence="5 17">Belongs to the PEP-utilizing enzyme family.</text>
</comment>
<evidence type="ECO:0000256" key="12">
    <source>
        <dbReference type="ARBA" id="ARBA00022683"/>
    </source>
</evidence>
<evidence type="ECO:0000256" key="16">
    <source>
        <dbReference type="ARBA" id="ARBA00033235"/>
    </source>
</evidence>
<keyword evidence="11 17" id="KW-0808">Transferase</keyword>
<dbReference type="Proteomes" id="UP001164726">
    <property type="component" value="Chromosome"/>
</dbReference>
<dbReference type="PANTHER" id="PTHR46244">
    <property type="entry name" value="PHOSPHOENOLPYRUVATE-PROTEIN PHOSPHOTRANSFERASE"/>
    <property type="match status" value="1"/>
</dbReference>
<keyword evidence="10 17" id="KW-0762">Sugar transport</keyword>
<protein>
    <recommendedName>
        <fullName evidence="7 17">Phosphoenolpyruvate-protein phosphotransferase</fullName>
        <ecNumber evidence="6 17">2.7.3.9</ecNumber>
    </recommendedName>
    <alternativeName>
        <fullName evidence="16 17">Phosphotransferase system, enzyme I</fullName>
    </alternativeName>
</protein>
<keyword evidence="12 17" id="KW-0598">Phosphotransferase system</keyword>
<dbReference type="InterPro" id="IPR023151">
    <property type="entry name" value="PEP_util_CS"/>
</dbReference>
<keyword evidence="14 17" id="KW-0418">Kinase</keyword>
<dbReference type="KEGG" id="fhl:OE105_03580"/>
<keyword evidence="21" id="KW-0175">Coiled coil</keyword>
<feature type="binding site" evidence="19">
    <location>
        <position position="333"/>
    </location>
    <ligand>
        <name>phosphoenolpyruvate</name>
        <dbReference type="ChEBI" id="CHEBI:58702"/>
    </ligand>
</feature>
<evidence type="ECO:0000313" key="25">
    <source>
        <dbReference type="EMBL" id="WAA13217.1"/>
    </source>
</evidence>
<dbReference type="InterPro" id="IPR015813">
    <property type="entry name" value="Pyrv/PenolPyrv_kinase-like_dom"/>
</dbReference>
<dbReference type="InterPro" id="IPR050499">
    <property type="entry name" value="PEP-utilizing_PTS_enzyme"/>
</dbReference>
<dbReference type="EMBL" id="CP106877">
    <property type="protein sequence ID" value="WAA13217.1"/>
    <property type="molecule type" value="Genomic_DNA"/>
</dbReference>
<dbReference type="GO" id="GO:0005737">
    <property type="term" value="C:cytoplasm"/>
    <property type="evidence" value="ECO:0007669"/>
    <property type="project" value="UniProtKB-SubCell"/>
</dbReference>
<dbReference type="FunFam" id="3.20.20.60:FF:000007">
    <property type="entry name" value="Phosphoenolpyruvate-protein phosphotransferase"/>
    <property type="match status" value="1"/>
</dbReference>
<dbReference type="GO" id="GO:0016301">
    <property type="term" value="F:kinase activity"/>
    <property type="evidence" value="ECO:0007669"/>
    <property type="project" value="UniProtKB-KW"/>
</dbReference>
<name>A0A9E8S166_9BACI</name>